<protein>
    <submittedName>
        <fullName evidence="2">Uncharacterized protein</fullName>
    </submittedName>
</protein>
<feature type="non-terminal residue" evidence="2">
    <location>
        <position position="179"/>
    </location>
</feature>
<keyword evidence="3" id="KW-1185">Reference proteome</keyword>
<feature type="transmembrane region" description="Helical" evidence="1">
    <location>
        <begin position="135"/>
        <end position="156"/>
    </location>
</feature>
<accession>A0AA38LEN8</accession>
<evidence type="ECO:0000256" key="1">
    <source>
        <dbReference type="SAM" id="Phobius"/>
    </source>
</evidence>
<organism evidence="2 3">
    <name type="scientific">Taxus chinensis</name>
    <name type="common">Chinese yew</name>
    <name type="synonym">Taxus wallichiana var. chinensis</name>
    <dbReference type="NCBI Taxonomy" id="29808"/>
    <lineage>
        <taxon>Eukaryota</taxon>
        <taxon>Viridiplantae</taxon>
        <taxon>Streptophyta</taxon>
        <taxon>Embryophyta</taxon>
        <taxon>Tracheophyta</taxon>
        <taxon>Spermatophyta</taxon>
        <taxon>Pinopsida</taxon>
        <taxon>Pinidae</taxon>
        <taxon>Conifers II</taxon>
        <taxon>Cupressales</taxon>
        <taxon>Taxaceae</taxon>
        <taxon>Taxus</taxon>
    </lineage>
</organism>
<keyword evidence="1" id="KW-0472">Membrane</keyword>
<dbReference type="AlphaFoldDB" id="A0AA38LEN8"/>
<dbReference type="EMBL" id="JAHRHJ020000004">
    <property type="protein sequence ID" value="KAH9318995.1"/>
    <property type="molecule type" value="Genomic_DNA"/>
</dbReference>
<proteinExistence type="predicted"/>
<comment type="caution">
    <text evidence="2">The sequence shown here is derived from an EMBL/GenBank/DDBJ whole genome shotgun (WGS) entry which is preliminary data.</text>
</comment>
<sequence length="179" mass="19103">KIPEILGDLPQLRKLYIDHNQLSRKIPVNSQRCRNLKLDRTHRDNRVREYRRPQEDGALGQVRPGGGRDNIYIGTRICTGDPNIGIEKETCTTSGTSSSIGSPSIAGAIDIIIGVAKDAGACYLAGSYTCGTGSFIIVGTFTWLIAVVIFVGSIIVSTITPRLVSPDSGDGDGDGVDIS</sequence>
<evidence type="ECO:0000313" key="2">
    <source>
        <dbReference type="EMBL" id="KAH9318995.1"/>
    </source>
</evidence>
<dbReference type="Proteomes" id="UP000824469">
    <property type="component" value="Unassembled WGS sequence"/>
</dbReference>
<reference evidence="2 3" key="1">
    <citation type="journal article" date="2021" name="Nat. Plants">
        <title>The Taxus genome provides insights into paclitaxel biosynthesis.</title>
        <authorList>
            <person name="Xiong X."/>
            <person name="Gou J."/>
            <person name="Liao Q."/>
            <person name="Li Y."/>
            <person name="Zhou Q."/>
            <person name="Bi G."/>
            <person name="Li C."/>
            <person name="Du R."/>
            <person name="Wang X."/>
            <person name="Sun T."/>
            <person name="Guo L."/>
            <person name="Liang H."/>
            <person name="Lu P."/>
            <person name="Wu Y."/>
            <person name="Zhang Z."/>
            <person name="Ro D.K."/>
            <person name="Shang Y."/>
            <person name="Huang S."/>
            <person name="Yan J."/>
        </authorList>
    </citation>
    <scope>NUCLEOTIDE SEQUENCE [LARGE SCALE GENOMIC DNA]</scope>
    <source>
        <strain evidence="2">Ta-2019</strain>
    </source>
</reference>
<gene>
    <name evidence="2" type="ORF">KI387_020764</name>
</gene>
<keyword evidence="1" id="KW-1133">Transmembrane helix</keyword>
<keyword evidence="1" id="KW-0812">Transmembrane</keyword>
<evidence type="ECO:0000313" key="3">
    <source>
        <dbReference type="Proteomes" id="UP000824469"/>
    </source>
</evidence>
<name>A0AA38LEN8_TAXCH</name>